<name>F7ZCF6_ROSLO</name>
<accession>F7ZCF6</accession>
<evidence type="ECO:0000313" key="2">
    <source>
        <dbReference type="EMBL" id="AEI93187.1"/>
    </source>
</evidence>
<dbReference type="KEGG" id="rli:RLO149_c011830"/>
<dbReference type="STRING" id="391595.RLO149_c011830"/>
<gene>
    <name evidence="2" type="ordered locus">RLO149_c011830</name>
</gene>
<feature type="domain" description="Glyoxalase-like" evidence="1">
    <location>
        <begin position="4"/>
        <end position="168"/>
    </location>
</feature>
<dbReference type="EMBL" id="CP002623">
    <property type="protein sequence ID" value="AEI93187.1"/>
    <property type="molecule type" value="Genomic_DNA"/>
</dbReference>
<sequence length="205" mass="22604">MITFDHIAIAGETLEAARAYVEDALGVTLQDGGAHDVFFTHNALLGLEDGLYLEAIAINPHAPQPDRPRWFDLDRFKGAPRLTNWICRTDDLPNTLEKLPAGFGTPVALKRGDLRWQMAVPQDGILPFDNCGPALIEWQSAPHPAERLRPSDITLRRLTITHPQADGLNGVLRGHMQDDRIVIETGPVGMHAEFDTPHGLRTLGS</sequence>
<dbReference type="AlphaFoldDB" id="F7ZCF6"/>
<dbReference type="InterPro" id="IPR025870">
    <property type="entry name" value="Glyoxalase-like_dom"/>
</dbReference>
<dbReference type="eggNOG" id="COG0346">
    <property type="taxonomic scope" value="Bacteria"/>
</dbReference>
<keyword evidence="3" id="KW-1185">Reference proteome</keyword>
<dbReference type="HOGENOM" id="CLU_083550_0_0_5"/>
<protein>
    <recommendedName>
        <fullName evidence="1">Glyoxalase-like domain-containing protein</fullName>
    </recommendedName>
</protein>
<dbReference type="OrthoDB" id="8451710at2"/>
<evidence type="ECO:0000259" key="1">
    <source>
        <dbReference type="Pfam" id="PF13468"/>
    </source>
</evidence>
<dbReference type="Proteomes" id="UP000001353">
    <property type="component" value="Chromosome"/>
</dbReference>
<reference evidence="2 3" key="1">
    <citation type="journal article" date="2011" name="BMC Genomics">
        <title>Comparative genome analysis and genome-guided physiological analysis of Roseobacter litoralis.</title>
        <authorList>
            <person name="Kalhoefer D."/>
            <person name="Thole S."/>
            <person name="Voget S."/>
            <person name="Lehmann R."/>
            <person name="Liesegang H."/>
            <person name="Wollher A."/>
            <person name="Daniel R."/>
            <person name="Simon M."/>
            <person name="Brinkhoff T."/>
        </authorList>
    </citation>
    <scope>NUCLEOTIDE SEQUENCE [LARGE SCALE GENOMIC DNA]</scope>
    <source>
        <strain evidence="3">ATCC 49566 / DSM 6996 / JCM 21268 / NBRC 15278 / OCh 149</strain>
    </source>
</reference>
<evidence type="ECO:0000313" key="3">
    <source>
        <dbReference type="Proteomes" id="UP000001353"/>
    </source>
</evidence>
<dbReference type="Pfam" id="PF13468">
    <property type="entry name" value="Glyoxalase_3"/>
    <property type="match status" value="1"/>
</dbReference>
<dbReference type="Gene3D" id="3.10.180.10">
    <property type="entry name" value="2,3-Dihydroxybiphenyl 1,2-Dioxygenase, domain 1"/>
    <property type="match status" value="1"/>
</dbReference>
<dbReference type="RefSeq" id="WP_013961125.1">
    <property type="nucleotide sequence ID" value="NC_015730.1"/>
</dbReference>
<proteinExistence type="predicted"/>
<dbReference type="InterPro" id="IPR029068">
    <property type="entry name" value="Glyas_Bleomycin-R_OHBP_Dase"/>
</dbReference>
<organism evidence="2 3">
    <name type="scientific">Roseobacter litoralis (strain ATCC 49566 / DSM 6996 / JCM 21268 / NBRC 15278 / OCh 149)</name>
    <dbReference type="NCBI Taxonomy" id="391595"/>
    <lineage>
        <taxon>Bacteria</taxon>
        <taxon>Pseudomonadati</taxon>
        <taxon>Pseudomonadota</taxon>
        <taxon>Alphaproteobacteria</taxon>
        <taxon>Rhodobacterales</taxon>
        <taxon>Roseobacteraceae</taxon>
        <taxon>Roseobacter</taxon>
    </lineage>
</organism>